<dbReference type="EMBL" id="LT840185">
    <property type="protein sequence ID" value="SMF61004.1"/>
    <property type="molecule type" value="Genomic_DNA"/>
</dbReference>
<accession>A0A1X7FYC1</accession>
<reference evidence="2" key="1">
    <citation type="submission" date="2017-04" db="EMBL/GenBank/DDBJ databases">
        <authorList>
            <person name="Varghese N."/>
            <person name="Submissions S."/>
        </authorList>
    </citation>
    <scope>NUCLEOTIDE SEQUENCE [LARGE SCALE GENOMIC DNA]</scope>
    <source>
        <strain evidence="2">Dd16</strain>
    </source>
</reference>
<dbReference type="STRING" id="941907.SAMN06295910_0094"/>
<gene>
    <name evidence="1" type="ORF">SAMN06295910_0094</name>
</gene>
<dbReference type="Proteomes" id="UP000192934">
    <property type="component" value="Chromosome I"/>
</dbReference>
<dbReference type="AlphaFoldDB" id="A0A1X7FYC1"/>
<organism evidence="1 2">
    <name type="scientific">Allosphingosinicella indica</name>
    <dbReference type="NCBI Taxonomy" id="941907"/>
    <lineage>
        <taxon>Bacteria</taxon>
        <taxon>Pseudomonadati</taxon>
        <taxon>Pseudomonadota</taxon>
        <taxon>Alphaproteobacteria</taxon>
        <taxon>Sphingomonadales</taxon>
        <taxon>Sphingomonadaceae</taxon>
        <taxon>Allosphingosinicella</taxon>
    </lineage>
</organism>
<dbReference type="RefSeq" id="WP_280173573.1">
    <property type="nucleotide sequence ID" value="NZ_LT840185.1"/>
</dbReference>
<keyword evidence="2" id="KW-1185">Reference proteome</keyword>
<protein>
    <submittedName>
        <fullName evidence="1">Uncharacterized protein</fullName>
    </submittedName>
</protein>
<name>A0A1X7FYC1_9SPHN</name>
<evidence type="ECO:0000313" key="2">
    <source>
        <dbReference type="Proteomes" id="UP000192934"/>
    </source>
</evidence>
<evidence type="ECO:0000313" key="1">
    <source>
        <dbReference type="EMBL" id="SMF61004.1"/>
    </source>
</evidence>
<proteinExistence type="predicted"/>
<sequence>MKIMYRPAPSRALGSVSRATKGSGGMMPEASGLWYRAGVTAD</sequence>